<feature type="domain" description="IBH1-like N-terminal" evidence="3">
    <location>
        <begin position="11"/>
        <end position="69"/>
    </location>
</feature>
<evidence type="ECO:0000259" key="3">
    <source>
        <dbReference type="Pfam" id="PF26576"/>
    </source>
</evidence>
<evidence type="ECO:0000256" key="1">
    <source>
        <dbReference type="ARBA" id="ARBA00023015"/>
    </source>
</evidence>
<name>A0A8J5SRS3_ZIZPA</name>
<keyword evidence="2" id="KW-0804">Transcription</keyword>
<dbReference type="Pfam" id="PF26576">
    <property type="entry name" value="IBH1_N"/>
    <property type="match status" value="1"/>
</dbReference>
<proteinExistence type="predicted"/>
<protein>
    <recommendedName>
        <fullName evidence="3">IBH1-like N-terminal domain-containing protein</fullName>
    </recommendedName>
</protein>
<dbReference type="PANTHER" id="PTHR33124">
    <property type="entry name" value="TRANSCRIPTION FACTOR IBH1-LIKE 1"/>
    <property type="match status" value="1"/>
</dbReference>
<evidence type="ECO:0000313" key="5">
    <source>
        <dbReference type="Proteomes" id="UP000729402"/>
    </source>
</evidence>
<reference evidence="4" key="1">
    <citation type="journal article" date="2021" name="bioRxiv">
        <title>Whole Genome Assembly and Annotation of Northern Wild Rice, Zizania palustris L., Supports a Whole Genome Duplication in the Zizania Genus.</title>
        <authorList>
            <person name="Haas M."/>
            <person name="Kono T."/>
            <person name="Macchietto M."/>
            <person name="Millas R."/>
            <person name="McGilp L."/>
            <person name="Shao M."/>
            <person name="Duquette J."/>
            <person name="Hirsch C.N."/>
            <person name="Kimball J."/>
        </authorList>
    </citation>
    <scope>NUCLEOTIDE SEQUENCE</scope>
    <source>
        <tissue evidence="4">Fresh leaf tissue</tissue>
    </source>
</reference>
<dbReference type="InterPro" id="IPR059002">
    <property type="entry name" value="IBH1_N"/>
</dbReference>
<evidence type="ECO:0000313" key="4">
    <source>
        <dbReference type="EMBL" id="KAG8069982.1"/>
    </source>
</evidence>
<dbReference type="Proteomes" id="UP000729402">
    <property type="component" value="Unassembled WGS sequence"/>
</dbReference>
<sequence>MRGPSNNTMMAFKRGFLRSLLLSLQSSKATMSLEERKRAVKSSADVAMATARGVAGARWPQAILSSSSSSSPSRMQAKVKRCKNIVRRCCHKRRRDGNNGTSFFARTALNRSSTEVARRLVKKRTKVLRRMIPGGDLLDEISLLHEAMDYVVHLHAEVDVLRLVSKALQRSTTSGLFHAF</sequence>
<accession>A0A8J5SRS3</accession>
<dbReference type="EMBL" id="JAAALK010000283">
    <property type="protein sequence ID" value="KAG8069982.1"/>
    <property type="molecule type" value="Genomic_DNA"/>
</dbReference>
<comment type="caution">
    <text evidence="4">The sequence shown here is derived from an EMBL/GenBank/DDBJ whole genome shotgun (WGS) entry which is preliminary data.</text>
</comment>
<keyword evidence="5" id="KW-1185">Reference proteome</keyword>
<dbReference type="GO" id="GO:0006355">
    <property type="term" value="P:regulation of DNA-templated transcription"/>
    <property type="evidence" value="ECO:0007669"/>
    <property type="project" value="InterPro"/>
</dbReference>
<evidence type="ECO:0000256" key="2">
    <source>
        <dbReference type="ARBA" id="ARBA00023163"/>
    </source>
</evidence>
<dbReference type="InterPro" id="IPR044660">
    <property type="entry name" value="IBH1-like"/>
</dbReference>
<gene>
    <name evidence="4" type="ORF">GUJ93_ZPchr0006g46410</name>
</gene>
<reference evidence="4" key="2">
    <citation type="submission" date="2021-02" db="EMBL/GenBank/DDBJ databases">
        <authorList>
            <person name="Kimball J.A."/>
            <person name="Haas M.W."/>
            <person name="Macchietto M."/>
            <person name="Kono T."/>
            <person name="Duquette J."/>
            <person name="Shao M."/>
        </authorList>
    </citation>
    <scope>NUCLEOTIDE SEQUENCE</scope>
    <source>
        <tissue evidence="4">Fresh leaf tissue</tissue>
    </source>
</reference>
<dbReference type="AlphaFoldDB" id="A0A8J5SRS3"/>
<dbReference type="OrthoDB" id="1922093at2759"/>
<organism evidence="4 5">
    <name type="scientific">Zizania palustris</name>
    <name type="common">Northern wild rice</name>
    <dbReference type="NCBI Taxonomy" id="103762"/>
    <lineage>
        <taxon>Eukaryota</taxon>
        <taxon>Viridiplantae</taxon>
        <taxon>Streptophyta</taxon>
        <taxon>Embryophyta</taxon>
        <taxon>Tracheophyta</taxon>
        <taxon>Spermatophyta</taxon>
        <taxon>Magnoliopsida</taxon>
        <taxon>Liliopsida</taxon>
        <taxon>Poales</taxon>
        <taxon>Poaceae</taxon>
        <taxon>BOP clade</taxon>
        <taxon>Oryzoideae</taxon>
        <taxon>Oryzeae</taxon>
        <taxon>Zizaniinae</taxon>
        <taxon>Zizania</taxon>
    </lineage>
</organism>
<dbReference type="PANTHER" id="PTHR33124:SF16">
    <property type="entry name" value="OS02G0178700 PROTEIN"/>
    <property type="match status" value="1"/>
</dbReference>
<keyword evidence="1" id="KW-0805">Transcription regulation</keyword>